<dbReference type="InterPro" id="IPR004629">
    <property type="entry name" value="WecG_TagA_CpsF"/>
</dbReference>
<evidence type="ECO:0000256" key="1">
    <source>
        <dbReference type="ARBA" id="ARBA00022676"/>
    </source>
</evidence>
<evidence type="ECO:0000313" key="3">
    <source>
        <dbReference type="EMBL" id="CAA6826905.1"/>
    </source>
</evidence>
<reference evidence="3" key="1">
    <citation type="submission" date="2020-01" db="EMBL/GenBank/DDBJ databases">
        <authorList>
            <person name="Meier V. D."/>
            <person name="Meier V D."/>
        </authorList>
    </citation>
    <scope>NUCLEOTIDE SEQUENCE</scope>
    <source>
        <strain evidence="3">HLG_WM_MAG_01</strain>
    </source>
</reference>
<dbReference type="PANTHER" id="PTHR34136:SF1">
    <property type="entry name" value="UDP-N-ACETYL-D-MANNOSAMINURONIC ACID TRANSFERASE"/>
    <property type="match status" value="1"/>
</dbReference>
<dbReference type="CDD" id="cd06533">
    <property type="entry name" value="Glyco_transf_WecG_TagA"/>
    <property type="match status" value="1"/>
</dbReference>
<proteinExistence type="predicted"/>
<evidence type="ECO:0000256" key="2">
    <source>
        <dbReference type="ARBA" id="ARBA00022679"/>
    </source>
</evidence>
<dbReference type="GO" id="GO:0047244">
    <property type="term" value="F:N-acetylglucosaminyldiphosphoundecaprenol N-acetyl-beta-D-mannosaminyltransferase activity"/>
    <property type="evidence" value="ECO:0007669"/>
    <property type="project" value="UniProtKB-EC"/>
</dbReference>
<dbReference type="Pfam" id="PF03808">
    <property type="entry name" value="Glyco_tran_WecG"/>
    <property type="match status" value="1"/>
</dbReference>
<dbReference type="PANTHER" id="PTHR34136">
    <property type="match status" value="1"/>
</dbReference>
<dbReference type="AlphaFoldDB" id="A0A6S6U5A8"/>
<organism evidence="3">
    <name type="scientific">uncultured Sulfurovum sp</name>
    <dbReference type="NCBI Taxonomy" id="269237"/>
    <lineage>
        <taxon>Bacteria</taxon>
        <taxon>Pseudomonadati</taxon>
        <taxon>Campylobacterota</taxon>
        <taxon>Epsilonproteobacteria</taxon>
        <taxon>Campylobacterales</taxon>
        <taxon>Sulfurovaceae</taxon>
        <taxon>Sulfurovum</taxon>
        <taxon>environmental samples</taxon>
    </lineage>
</organism>
<sequence length="227" mass="26518">MLRNVETYAFSNRQEFLNFIDNKHKILIAINAEKILKDEAKLKIIINKNIGYSDGVGAVMALKQKGLDAVKISGAEFWLDIVRRFYKEKTFYLIGSSQEVIESTVAKLENEFQSINILGYRNGYIDHNAEKEELVNILTDKKPDIIFVAQGTPRQEYLMDELIKIHPALYMGLGGSFDIYSGTKKRAPKFFLNWHLEWFYRLLKEPTRFRRQLVLIKFFILLKMGRL</sequence>
<keyword evidence="1 3" id="KW-0328">Glycosyltransferase</keyword>
<protein>
    <submittedName>
        <fullName evidence="3">N-acetylmannosaminyltransferase (EC)</fullName>
        <ecNumber evidence="3">2.4.1.187</ecNumber>
    </submittedName>
</protein>
<accession>A0A6S6U5A8</accession>
<gene>
    <name evidence="3" type="ORF">HELGO_WM1668</name>
</gene>
<keyword evidence="2 3" id="KW-0808">Transferase</keyword>
<name>A0A6S6U5A8_9BACT</name>
<dbReference type="EC" id="2.4.1.187" evidence="3"/>
<dbReference type="NCBIfam" id="TIGR00696">
    <property type="entry name" value="wecG_tagA_cpsF"/>
    <property type="match status" value="1"/>
</dbReference>
<dbReference type="EMBL" id="CACVAS010000147">
    <property type="protein sequence ID" value="CAA6826905.1"/>
    <property type="molecule type" value="Genomic_DNA"/>
</dbReference>